<dbReference type="GO" id="GO:0016788">
    <property type="term" value="F:hydrolase activity, acting on ester bonds"/>
    <property type="evidence" value="ECO:0007669"/>
    <property type="project" value="InterPro"/>
</dbReference>
<keyword evidence="7" id="KW-1185">Reference proteome</keyword>
<dbReference type="CDD" id="cd01837">
    <property type="entry name" value="SGNH_plant_lipase_like"/>
    <property type="match status" value="1"/>
</dbReference>
<keyword evidence="5" id="KW-1133">Transmembrane helix</keyword>
<keyword evidence="5" id="KW-0812">Transmembrane</keyword>
<evidence type="ECO:0000256" key="5">
    <source>
        <dbReference type="SAM" id="Phobius"/>
    </source>
</evidence>
<dbReference type="Proteomes" id="UP000195402">
    <property type="component" value="Unassembled WGS sequence"/>
</dbReference>
<dbReference type="InParanoid" id="A0A200QHF3"/>
<dbReference type="OMA" id="MNFCCGS"/>
<evidence type="ECO:0000313" key="7">
    <source>
        <dbReference type="Proteomes" id="UP000195402"/>
    </source>
</evidence>
<reference evidence="6 7" key="1">
    <citation type="journal article" date="2017" name="Mol. Plant">
        <title>The Genome of Medicinal Plant Macleaya cordata Provides New Insights into Benzylisoquinoline Alkaloids Metabolism.</title>
        <authorList>
            <person name="Liu X."/>
            <person name="Liu Y."/>
            <person name="Huang P."/>
            <person name="Ma Y."/>
            <person name="Qing Z."/>
            <person name="Tang Q."/>
            <person name="Cao H."/>
            <person name="Cheng P."/>
            <person name="Zheng Y."/>
            <person name="Yuan Z."/>
            <person name="Zhou Y."/>
            <person name="Liu J."/>
            <person name="Tang Z."/>
            <person name="Zhuo Y."/>
            <person name="Zhang Y."/>
            <person name="Yu L."/>
            <person name="Huang J."/>
            <person name="Yang P."/>
            <person name="Peng Q."/>
            <person name="Zhang J."/>
            <person name="Jiang W."/>
            <person name="Zhang Z."/>
            <person name="Lin K."/>
            <person name="Ro D.K."/>
            <person name="Chen X."/>
            <person name="Xiong X."/>
            <person name="Shang Y."/>
            <person name="Huang S."/>
            <person name="Zeng J."/>
        </authorList>
    </citation>
    <scope>NUCLEOTIDE SEQUENCE [LARGE SCALE GENOMIC DNA]</scope>
    <source>
        <strain evidence="7">cv. BLH2017</strain>
        <tissue evidence="6">Root</tissue>
    </source>
</reference>
<keyword evidence="5" id="KW-0472">Membrane</keyword>
<organism evidence="6 7">
    <name type="scientific">Macleaya cordata</name>
    <name type="common">Five-seeded plume-poppy</name>
    <name type="synonym">Bocconia cordata</name>
    <dbReference type="NCBI Taxonomy" id="56857"/>
    <lineage>
        <taxon>Eukaryota</taxon>
        <taxon>Viridiplantae</taxon>
        <taxon>Streptophyta</taxon>
        <taxon>Embryophyta</taxon>
        <taxon>Tracheophyta</taxon>
        <taxon>Spermatophyta</taxon>
        <taxon>Magnoliopsida</taxon>
        <taxon>Ranunculales</taxon>
        <taxon>Papaveraceae</taxon>
        <taxon>Papaveroideae</taxon>
        <taxon>Macleaya</taxon>
    </lineage>
</organism>
<evidence type="ECO:0000256" key="1">
    <source>
        <dbReference type="ARBA" id="ARBA00008668"/>
    </source>
</evidence>
<dbReference type="SUPFAM" id="SSF52266">
    <property type="entry name" value="SGNH hydrolase"/>
    <property type="match status" value="1"/>
</dbReference>
<dbReference type="InterPro" id="IPR035669">
    <property type="entry name" value="SGNH_plant_lipase-like"/>
</dbReference>
<feature type="transmembrane region" description="Helical" evidence="5">
    <location>
        <begin position="12"/>
        <end position="31"/>
    </location>
</feature>
<dbReference type="Pfam" id="PF00657">
    <property type="entry name" value="Lipase_GDSL"/>
    <property type="match status" value="1"/>
</dbReference>
<gene>
    <name evidence="6" type="ORF">BVC80_1753g34</name>
</gene>
<sequence length="400" mass="44020">MAFQVVFQVYELFSFFFYFFFLVMGLSSGGGGGGEGGSSTVEIDSLNCNFPAIFNFGDSNSDTGGISAAFTAVPPPNGETFFGKPSGRFCDGRLIIDFIAEELGLPYLSPYLDSLGASCGFEHGANFATGGSSVRKGGYSPFHLDVQISQFLQFKARINDLYSTQQPHQQQEDQGQPFLPKPDDFSKALYTLDIGQNDLSYGFQYTTEIETRASIPQILDQFSTAVHQLYKEGARAFWVHNTGPIGCLPYSVIYYPKKSGNLDQNGCVKPRNEIAQEFNSQLKSRLIQFRSQLPNTTFTYVDVYSVKYNLISSAKSQGYVDPLEFCCGSYYGAHFDCGEKEIVNGTVYGGACDNPTAHISWDGIHYTEAANQWVAKYILNGSMSDPQVPIAQACHNTVNP</sequence>
<accession>A0A200QHF3</accession>
<dbReference type="InterPro" id="IPR036514">
    <property type="entry name" value="SGNH_hydro_sf"/>
</dbReference>
<evidence type="ECO:0000256" key="2">
    <source>
        <dbReference type="ARBA" id="ARBA00022729"/>
    </source>
</evidence>
<keyword evidence="3" id="KW-0378">Hydrolase</keyword>
<protein>
    <submittedName>
        <fullName evidence="6">Lipase</fullName>
    </submittedName>
</protein>
<dbReference type="FunCoup" id="A0A200QHF3">
    <property type="interactions" value="27"/>
</dbReference>
<dbReference type="PANTHER" id="PTHR22835:SF555">
    <property type="entry name" value="GDSL-LIKE LIPASE_ACYLHYDROLASE"/>
    <property type="match status" value="1"/>
</dbReference>
<evidence type="ECO:0000256" key="4">
    <source>
        <dbReference type="ARBA" id="ARBA00023180"/>
    </source>
</evidence>
<dbReference type="InterPro" id="IPR001087">
    <property type="entry name" value="GDSL"/>
</dbReference>
<name>A0A200QHF3_MACCD</name>
<dbReference type="EMBL" id="MVGT01002045">
    <property type="protein sequence ID" value="OVA09837.1"/>
    <property type="molecule type" value="Genomic_DNA"/>
</dbReference>
<comment type="caution">
    <text evidence="6">The sequence shown here is derived from an EMBL/GenBank/DDBJ whole genome shotgun (WGS) entry which is preliminary data.</text>
</comment>
<evidence type="ECO:0000313" key="6">
    <source>
        <dbReference type="EMBL" id="OVA09837.1"/>
    </source>
</evidence>
<dbReference type="PANTHER" id="PTHR22835">
    <property type="entry name" value="ZINC FINGER FYVE DOMAIN CONTAINING PROTEIN"/>
    <property type="match status" value="1"/>
</dbReference>
<keyword evidence="2" id="KW-0732">Signal</keyword>
<evidence type="ECO:0000256" key="3">
    <source>
        <dbReference type="ARBA" id="ARBA00022801"/>
    </source>
</evidence>
<proteinExistence type="inferred from homology"/>
<dbReference type="OrthoDB" id="1600564at2759"/>
<dbReference type="AlphaFoldDB" id="A0A200QHF3"/>
<comment type="similarity">
    <text evidence="1">Belongs to the 'GDSL' lipolytic enzyme family.</text>
</comment>
<dbReference type="Gene3D" id="3.40.50.1110">
    <property type="entry name" value="SGNH hydrolase"/>
    <property type="match status" value="1"/>
</dbReference>
<keyword evidence="4" id="KW-0325">Glycoprotein</keyword>